<sequence>MQRNSNCGVQQELSLQRHFEKPRMTTAHSTLDRMIDRLTTQRVALGWAAGWVAGTPGLVMEIGLGKGRTYDHLRSLFPPRDILVFDMWARVPASLRPDEDRLFLGDFRDTLPAVAERFRGGVRLAHADIGSAREDEEDGIRRWIGDLIEPFLAPGALVLSDRPIGAGRRGWEALDVPGTDRWAYHGWRVG</sequence>
<keyword evidence="1" id="KW-0489">Methyltransferase</keyword>
<comment type="caution">
    <text evidence="1">The sequence shown here is derived from an EMBL/GenBank/DDBJ whole genome shotgun (WGS) entry which is preliminary data.</text>
</comment>
<name>A0A560C2Y7_AZOBR</name>
<proteinExistence type="predicted"/>
<evidence type="ECO:0000313" key="2">
    <source>
        <dbReference type="Proteomes" id="UP000318529"/>
    </source>
</evidence>
<gene>
    <name evidence="1" type="ORF">FBZ83_11177</name>
</gene>
<dbReference type="Pfam" id="PF12692">
    <property type="entry name" value="Methyltransf_17"/>
    <property type="match status" value="1"/>
</dbReference>
<keyword evidence="1" id="KW-0808">Transferase</keyword>
<protein>
    <submittedName>
        <fullName evidence="1">S-adenosylmethionine-dependent methyltransferase</fullName>
    </submittedName>
</protein>
<dbReference type="GO" id="GO:0032259">
    <property type="term" value="P:methylation"/>
    <property type="evidence" value="ECO:0007669"/>
    <property type="project" value="UniProtKB-KW"/>
</dbReference>
<dbReference type="Gene3D" id="3.40.50.150">
    <property type="entry name" value="Vaccinia Virus protein VP39"/>
    <property type="match status" value="1"/>
</dbReference>
<dbReference type="GO" id="GO:0008168">
    <property type="term" value="F:methyltransferase activity"/>
    <property type="evidence" value="ECO:0007669"/>
    <property type="project" value="UniProtKB-KW"/>
</dbReference>
<dbReference type="InterPro" id="IPR025690">
    <property type="entry name" value="Methyltransf_put"/>
</dbReference>
<dbReference type="EMBL" id="VITH01000011">
    <property type="protein sequence ID" value="TWA79221.1"/>
    <property type="molecule type" value="Genomic_DNA"/>
</dbReference>
<reference evidence="1 2" key="1">
    <citation type="submission" date="2019-06" db="EMBL/GenBank/DDBJ databases">
        <title>Genomic Encyclopedia of Type Strains, Phase IV (KMG-V): Genome sequencing to study the core and pangenomes of soil and plant-associated prokaryotes.</title>
        <authorList>
            <person name="Whitman W."/>
        </authorList>
    </citation>
    <scope>NUCLEOTIDE SEQUENCE [LARGE SCALE GENOMIC DNA]</scope>
    <source>
        <strain evidence="1 2">BR 11650</strain>
    </source>
</reference>
<dbReference type="InterPro" id="IPR029063">
    <property type="entry name" value="SAM-dependent_MTases_sf"/>
</dbReference>
<dbReference type="SUPFAM" id="SSF53335">
    <property type="entry name" value="S-adenosyl-L-methionine-dependent methyltransferases"/>
    <property type="match status" value="1"/>
</dbReference>
<dbReference type="AlphaFoldDB" id="A0A560C2Y7"/>
<organism evidence="1 2">
    <name type="scientific">Azospirillum brasilense</name>
    <dbReference type="NCBI Taxonomy" id="192"/>
    <lineage>
        <taxon>Bacteria</taxon>
        <taxon>Pseudomonadati</taxon>
        <taxon>Pseudomonadota</taxon>
        <taxon>Alphaproteobacteria</taxon>
        <taxon>Rhodospirillales</taxon>
        <taxon>Azospirillaceae</taxon>
        <taxon>Azospirillum</taxon>
    </lineage>
</organism>
<dbReference type="Proteomes" id="UP000318529">
    <property type="component" value="Unassembled WGS sequence"/>
</dbReference>
<evidence type="ECO:0000313" key="1">
    <source>
        <dbReference type="EMBL" id="TWA79221.1"/>
    </source>
</evidence>
<accession>A0A560C2Y7</accession>